<accession>A0A0F9QC00</accession>
<name>A0A0F9QC00_9ZZZZ</name>
<sequence>MAYTPSTAINNSRDFRNQYLRKSISVWVQKLKARQQKRQDPAIPITLCVADPDQVANQGATADQIRSEQSVGVANCEYQAVVPRNAA</sequence>
<proteinExistence type="predicted"/>
<comment type="caution">
    <text evidence="1">The sequence shown here is derived from an EMBL/GenBank/DDBJ whole genome shotgun (WGS) entry which is preliminary data.</text>
</comment>
<dbReference type="AlphaFoldDB" id="A0A0F9QC00"/>
<gene>
    <name evidence="1" type="ORF">LCGC14_1033660</name>
</gene>
<protein>
    <submittedName>
        <fullName evidence="1">Uncharacterized protein</fullName>
    </submittedName>
</protein>
<organism evidence="1">
    <name type="scientific">marine sediment metagenome</name>
    <dbReference type="NCBI Taxonomy" id="412755"/>
    <lineage>
        <taxon>unclassified sequences</taxon>
        <taxon>metagenomes</taxon>
        <taxon>ecological metagenomes</taxon>
    </lineage>
</organism>
<reference evidence="1" key="1">
    <citation type="journal article" date="2015" name="Nature">
        <title>Complex archaea that bridge the gap between prokaryotes and eukaryotes.</title>
        <authorList>
            <person name="Spang A."/>
            <person name="Saw J.H."/>
            <person name="Jorgensen S.L."/>
            <person name="Zaremba-Niedzwiedzka K."/>
            <person name="Martijn J."/>
            <person name="Lind A.E."/>
            <person name="van Eijk R."/>
            <person name="Schleper C."/>
            <person name="Guy L."/>
            <person name="Ettema T.J."/>
        </authorList>
    </citation>
    <scope>NUCLEOTIDE SEQUENCE</scope>
</reference>
<evidence type="ECO:0000313" key="1">
    <source>
        <dbReference type="EMBL" id="KKN10726.1"/>
    </source>
</evidence>
<dbReference type="EMBL" id="LAZR01004213">
    <property type="protein sequence ID" value="KKN10726.1"/>
    <property type="molecule type" value="Genomic_DNA"/>
</dbReference>